<dbReference type="Proteomes" id="UP000695022">
    <property type="component" value="Unplaced"/>
</dbReference>
<evidence type="ECO:0000313" key="2">
    <source>
        <dbReference type="Proteomes" id="UP000695022"/>
    </source>
</evidence>
<sequence>MDGPNVNLKFHREMVSHIEQNYDKRLLDIGSCGLHQIHGALKNAMEKNEVFKGLQDFFTSLFYLFHDAPARQSEYTSVTGTSKFGLQFCKHRWVENLPVAKRALEILPDVIEYVKAVQKKDKRVTKPTCKSYTVVENATTDPMTVPMLQVYISICRELQPILVKYQCDKPMIPFLGADIFNMLRSLIQRFGKPDNVKAVTTQRKMLNFDAKKSRCDVKKVDVGAACKESLRLLLNEKKVSELKVFQLRTETQNVMSFMVAYMLEKLPLKHSLVRNASCLAPSEMVHNRDECIARMSYMLQVLAEKKQISYDDCDVVKSQYVSFLDVQVARYSSSFAEFRPEADESRVETFLYKHLHQKTEYSKLWQAMKIVLLLSHGQASVERGFSVNKQVAADNLQEETFVARRLICEHVNRAGGVCNVQITPQLLVAAAGARQKYLMHLDEEKRKKERVEKSRGKKRLEEEIEEVKSKRRRLNDDIDSMQKSADALSEKAERTGKLTLVSQSNSLRRTVVTKKVELVEVVDKLDMLLLKLKDT</sequence>
<dbReference type="PANTHER" id="PTHR37162:SF11">
    <property type="match status" value="1"/>
</dbReference>
<proteinExistence type="predicted"/>
<organism evidence="2 3">
    <name type="scientific">Priapulus caudatus</name>
    <name type="common">Priapulid worm</name>
    <dbReference type="NCBI Taxonomy" id="37621"/>
    <lineage>
        <taxon>Eukaryota</taxon>
        <taxon>Metazoa</taxon>
        <taxon>Ecdysozoa</taxon>
        <taxon>Scalidophora</taxon>
        <taxon>Priapulida</taxon>
        <taxon>Priapulimorpha</taxon>
        <taxon>Priapulimorphida</taxon>
        <taxon>Priapulidae</taxon>
        <taxon>Priapulus</taxon>
    </lineage>
</organism>
<feature type="coiled-coil region" evidence="1">
    <location>
        <begin position="441"/>
        <end position="491"/>
    </location>
</feature>
<keyword evidence="2" id="KW-1185">Reference proteome</keyword>
<protein>
    <submittedName>
        <fullName evidence="3">Uncharacterized protein LOC106815856</fullName>
    </submittedName>
</protein>
<evidence type="ECO:0000256" key="1">
    <source>
        <dbReference type="SAM" id="Coils"/>
    </source>
</evidence>
<dbReference type="RefSeq" id="XP_014675867.1">
    <property type="nucleotide sequence ID" value="XM_014820381.1"/>
</dbReference>
<reference evidence="3" key="1">
    <citation type="submission" date="2025-08" db="UniProtKB">
        <authorList>
            <consortium name="RefSeq"/>
        </authorList>
    </citation>
    <scope>IDENTIFICATION</scope>
</reference>
<dbReference type="PANTHER" id="PTHR37162">
    <property type="entry name" value="HAT FAMILY DIMERISATION DOMAINCONTAINING PROTEIN-RELATED"/>
    <property type="match status" value="1"/>
</dbReference>
<accession>A0ABM1EUJ6</accession>
<dbReference type="GeneID" id="106815856"/>
<keyword evidence="1" id="KW-0175">Coiled coil</keyword>
<name>A0ABM1EUJ6_PRICU</name>
<evidence type="ECO:0000313" key="3">
    <source>
        <dbReference type="RefSeq" id="XP_014675867.1"/>
    </source>
</evidence>
<gene>
    <name evidence="3" type="primary">LOC106815856</name>
</gene>